<gene>
    <name evidence="1" type="ORF">QL01_32</name>
</gene>
<dbReference type="Proteomes" id="UP000203373">
    <property type="component" value="Segment"/>
</dbReference>
<accession>A0A0K1LJS2</accession>
<name>A0A0K1LJS2_9CAUD</name>
<evidence type="ECO:0000313" key="1">
    <source>
        <dbReference type="EMBL" id="AKU42689.1"/>
    </source>
</evidence>
<dbReference type="EMBL" id="KT176190">
    <property type="protein sequence ID" value="AKU42689.1"/>
    <property type="molecule type" value="Genomic_DNA"/>
</dbReference>
<sequence length="146" mass="17393">MNKINRNLVIKKLRCKNPNAQAYRMFWSDDHQYLGYFLVDSDDRITMAHKLLNRELNHWQELIAVRSKLFSRNTMHQLVYFFAEGIPDKVEFDGFEFKDILPDNELNDRVNMDIPSKYIKNSLLKILEAPVYSIDDQIFNAFMNRG</sequence>
<evidence type="ECO:0000313" key="2">
    <source>
        <dbReference type="Proteomes" id="UP000203373"/>
    </source>
</evidence>
<dbReference type="GeneID" id="26629752"/>
<proteinExistence type="predicted"/>
<organism evidence="1 2">
    <name type="scientific">Escherichia phage QL01</name>
    <dbReference type="NCBI Taxonomy" id="1673871"/>
    <lineage>
        <taxon>Viruses</taxon>
        <taxon>Duplodnaviria</taxon>
        <taxon>Heunggongvirae</taxon>
        <taxon>Uroviricota</taxon>
        <taxon>Caudoviricetes</taxon>
        <taxon>Pantevenvirales</taxon>
        <taxon>Straboviridae</taxon>
        <taxon>Tevenvirinae</taxon>
        <taxon>Dhakavirus</taxon>
        <taxon>Dhakavirus ql01</taxon>
    </lineage>
</organism>
<protein>
    <submittedName>
        <fullName evidence="1">Uncharacterized protein</fullName>
    </submittedName>
</protein>
<reference evidence="2" key="1">
    <citation type="submission" date="2015-06" db="EMBL/GenBank/DDBJ databases">
        <title>Isolation and characterization of a T4-like phage QL01 with wide host range against APEC.</title>
        <authorList>
            <person name="Xu J."/>
            <person name="Chen M."/>
            <person name="Zhang W."/>
        </authorList>
    </citation>
    <scope>NUCLEOTIDE SEQUENCE [LARGE SCALE GENOMIC DNA]</scope>
</reference>
<dbReference type="KEGG" id="vg:26629752"/>
<dbReference type="RefSeq" id="YP_009202763.1">
    <property type="nucleotide sequence ID" value="NC_028847.1"/>
</dbReference>
<keyword evidence="2" id="KW-1185">Reference proteome</keyword>